<sequence>MMTNSVGNVVAGVDTHADTHHAAVVSITGALLGDAEFPAAGLQVAEVIRPSRAARRGGKSDPIDAYAAARAALADPTLPVPKSAVGDSESLRVLLAARRSAMRARVAAQVQITSLLVTAPEELRAQLRGLSALRRHAKLRSLRPNASDTGSVTETTRAVLRLLARRCAALDEEVTDLDEQIDALSQRAAPALRAAFGVGPVTAAQLVVTAGDNPERLRSEGAFAMLAGTAPIPASSGKTTRFRLNRGGDRAANAAIHRIALVRISHDQRSREYFARRLSEGKTKKEALRALKRAIAWEVFQHLVKPQPVEAIDDLRAHRLRLGYSMNHIAPLLTTNINHMSRVERGIIHDPDFTHRYRQWLTNAA</sequence>
<feature type="domain" description="Transposase IS116/IS110/IS902 C-terminal" evidence="3">
    <location>
        <begin position="191"/>
        <end position="274"/>
    </location>
</feature>
<feature type="coiled-coil region" evidence="1">
    <location>
        <begin position="160"/>
        <end position="187"/>
    </location>
</feature>
<protein>
    <submittedName>
        <fullName evidence="4">Transposase</fullName>
    </submittedName>
</protein>
<dbReference type="GO" id="GO:0004803">
    <property type="term" value="F:transposase activity"/>
    <property type="evidence" value="ECO:0007669"/>
    <property type="project" value="InterPro"/>
</dbReference>
<evidence type="ECO:0000259" key="3">
    <source>
        <dbReference type="Pfam" id="PF02371"/>
    </source>
</evidence>
<dbReference type="PANTHER" id="PTHR33055:SF16">
    <property type="entry name" value="TRANSPOSASE FOR INSERTION SEQUENCE ELEMENT IS1547"/>
    <property type="match status" value="1"/>
</dbReference>
<dbReference type="InterPro" id="IPR002525">
    <property type="entry name" value="Transp_IS110-like_N"/>
</dbReference>
<name>A0A7W4UP62_9MICO</name>
<keyword evidence="5" id="KW-1185">Reference proteome</keyword>
<keyword evidence="1" id="KW-0175">Coiled coil</keyword>
<evidence type="ECO:0000313" key="5">
    <source>
        <dbReference type="Proteomes" id="UP000545286"/>
    </source>
</evidence>
<evidence type="ECO:0000259" key="2">
    <source>
        <dbReference type="Pfam" id="PF01548"/>
    </source>
</evidence>
<organism evidence="4 5">
    <name type="scientific">Pseudoclavibacter helvolus</name>
    <dbReference type="NCBI Taxonomy" id="255205"/>
    <lineage>
        <taxon>Bacteria</taxon>
        <taxon>Bacillati</taxon>
        <taxon>Actinomycetota</taxon>
        <taxon>Actinomycetes</taxon>
        <taxon>Micrococcales</taxon>
        <taxon>Microbacteriaceae</taxon>
        <taxon>Pseudoclavibacter</taxon>
    </lineage>
</organism>
<dbReference type="GO" id="GO:0006313">
    <property type="term" value="P:DNA transposition"/>
    <property type="evidence" value="ECO:0007669"/>
    <property type="project" value="InterPro"/>
</dbReference>
<accession>A0A7W4UP62</accession>
<comment type="caution">
    <text evidence="4">The sequence shown here is derived from an EMBL/GenBank/DDBJ whole genome shotgun (WGS) entry which is preliminary data.</text>
</comment>
<evidence type="ECO:0000313" key="4">
    <source>
        <dbReference type="EMBL" id="MBB2958087.1"/>
    </source>
</evidence>
<evidence type="ECO:0000256" key="1">
    <source>
        <dbReference type="SAM" id="Coils"/>
    </source>
</evidence>
<dbReference type="InterPro" id="IPR047650">
    <property type="entry name" value="Transpos_IS110"/>
</dbReference>
<dbReference type="GO" id="GO:0003677">
    <property type="term" value="F:DNA binding"/>
    <property type="evidence" value="ECO:0007669"/>
    <property type="project" value="InterPro"/>
</dbReference>
<proteinExistence type="predicted"/>
<reference evidence="4 5" key="1">
    <citation type="submission" date="2020-08" db="EMBL/GenBank/DDBJ databases">
        <title>Sequencing the genomes of 1000 actinobacteria strains.</title>
        <authorList>
            <person name="Klenk H.-P."/>
        </authorList>
    </citation>
    <scope>NUCLEOTIDE SEQUENCE [LARGE SCALE GENOMIC DNA]</scope>
    <source>
        <strain evidence="4 5">DSM 20419</strain>
    </source>
</reference>
<feature type="domain" description="Transposase IS110-like N-terminal" evidence="2">
    <location>
        <begin position="31"/>
        <end position="117"/>
    </location>
</feature>
<dbReference type="EMBL" id="JACHWJ010000003">
    <property type="protein sequence ID" value="MBB2958087.1"/>
    <property type="molecule type" value="Genomic_DNA"/>
</dbReference>
<gene>
    <name evidence="4" type="ORF">FHX72_002232</name>
</gene>
<dbReference type="InterPro" id="IPR003346">
    <property type="entry name" value="Transposase_20"/>
</dbReference>
<dbReference type="Proteomes" id="UP000545286">
    <property type="component" value="Unassembled WGS sequence"/>
</dbReference>
<dbReference type="Pfam" id="PF01548">
    <property type="entry name" value="DEDD_Tnp_IS110"/>
    <property type="match status" value="1"/>
</dbReference>
<dbReference type="Pfam" id="PF02371">
    <property type="entry name" value="Transposase_20"/>
    <property type="match status" value="1"/>
</dbReference>
<dbReference type="AlphaFoldDB" id="A0A7W4UP62"/>
<dbReference type="PANTHER" id="PTHR33055">
    <property type="entry name" value="TRANSPOSASE FOR INSERTION SEQUENCE ELEMENT IS1111A"/>
    <property type="match status" value="1"/>
</dbReference>